<name>A0A060NHW7_9BURK</name>
<comment type="catalytic activity">
    <reaction evidence="4">
        <text>N-terminal L-aspartyl-[protein] + L-leucyl-tRNA(Leu) = N-terminal L-leucyl-L-aspartyl-[protein] + tRNA(Leu) + H(+)</text>
        <dbReference type="Rhea" id="RHEA:50420"/>
        <dbReference type="Rhea" id="RHEA-COMP:9613"/>
        <dbReference type="Rhea" id="RHEA-COMP:9622"/>
        <dbReference type="Rhea" id="RHEA-COMP:12669"/>
        <dbReference type="Rhea" id="RHEA-COMP:12674"/>
        <dbReference type="ChEBI" id="CHEBI:15378"/>
        <dbReference type="ChEBI" id="CHEBI:64720"/>
        <dbReference type="ChEBI" id="CHEBI:78442"/>
        <dbReference type="ChEBI" id="CHEBI:78494"/>
        <dbReference type="ChEBI" id="CHEBI:133042"/>
        <dbReference type="EC" id="2.3.2.29"/>
    </reaction>
</comment>
<reference evidence="7 8" key="1">
    <citation type="journal article" date="2014" name="Nat. Commun.">
        <title>Physiological and genomic features of highly alkaliphilic hydrogen-utilizing Betaproteobacteria from a continental serpentinizing site.</title>
        <authorList>
            <person name="Suzuki S."/>
            <person name="Kuenen J.G."/>
            <person name="Schipper K."/>
            <person name="van der Velde S."/>
            <person name="Ishii S."/>
            <person name="Wu A."/>
            <person name="Sorokin D.Y."/>
            <person name="Tenney A."/>
            <person name="Meng X.Y."/>
            <person name="Morrill P.L."/>
            <person name="Kamagata Y."/>
            <person name="Muyzer G."/>
            <person name="Nealson K.H."/>
        </authorList>
    </citation>
    <scope>NUCLEOTIDE SEQUENCE [LARGE SCALE GENOMIC DNA]</scope>
    <source>
        <strain evidence="7 8">A1</strain>
    </source>
</reference>
<feature type="domain" description="N-end aminoacyl transferase N-terminal" evidence="5">
    <location>
        <begin position="20"/>
        <end position="90"/>
    </location>
</feature>
<sequence length="250" mass="28608">MTHPQELPLQAVQFYATAAYPCSYLNERTARSLVASPSHLVRGDTYAQLVAQGFRRSGLFTYRPHCDGCQACIPLRVDAQAFVPSRSQRRAWKRHAHLQAHVLTLGFRPAHYELYLRYQRQRHPGGGMDQDDLEQYRQFLLQSRADSRLVEFTEPAPAGGGAEVLRMVSILDAIEDGLSAVYTFYDPEPSAAYGVYSVLWQIEQARLLGLRYLYLGYWIESSPKMSYKNRFQPHQLLLDGHWQPAERSGE</sequence>
<evidence type="ECO:0000256" key="4">
    <source>
        <dbReference type="HAMAP-Rule" id="MF_00689"/>
    </source>
</evidence>
<dbReference type="GO" id="GO:0005737">
    <property type="term" value="C:cytoplasm"/>
    <property type="evidence" value="ECO:0007669"/>
    <property type="project" value="UniProtKB-SubCell"/>
</dbReference>
<evidence type="ECO:0000259" key="5">
    <source>
        <dbReference type="Pfam" id="PF04376"/>
    </source>
</evidence>
<evidence type="ECO:0000259" key="6">
    <source>
        <dbReference type="Pfam" id="PF04377"/>
    </source>
</evidence>
<comment type="subcellular location">
    <subcellularLocation>
        <location evidence="4">Cytoplasm</location>
    </subcellularLocation>
</comment>
<evidence type="ECO:0000313" key="7">
    <source>
        <dbReference type="EMBL" id="BAO80385.1"/>
    </source>
</evidence>
<comment type="function">
    <text evidence="4">Functions in the N-end rule pathway of protein degradation where it conjugates Leu from its aminoacyl-tRNA to the N-termini of proteins containing an N-terminal aspartate or glutamate.</text>
</comment>
<comment type="similarity">
    <text evidence="4">Belongs to the R-transferase family. Bpt subfamily.</text>
</comment>
<dbReference type="PANTHER" id="PTHR21367">
    <property type="entry name" value="ARGININE-TRNA-PROTEIN TRANSFERASE 1"/>
    <property type="match status" value="1"/>
</dbReference>
<dbReference type="AlphaFoldDB" id="A0A060NHW7"/>
<dbReference type="PIRSF" id="PIRSF037208">
    <property type="entry name" value="ATE_pro_prd"/>
    <property type="match status" value="1"/>
</dbReference>
<keyword evidence="8" id="KW-1185">Reference proteome</keyword>
<dbReference type="NCBIfam" id="NF002341">
    <property type="entry name" value="PRK01305.1-1"/>
    <property type="match status" value="1"/>
</dbReference>
<feature type="domain" description="N-end rule aminoacyl transferase C-terminal" evidence="6">
    <location>
        <begin position="111"/>
        <end position="237"/>
    </location>
</feature>
<dbReference type="GO" id="GO:0071596">
    <property type="term" value="P:ubiquitin-dependent protein catabolic process via the N-end rule pathway"/>
    <property type="evidence" value="ECO:0007669"/>
    <property type="project" value="InterPro"/>
</dbReference>
<keyword evidence="3 4" id="KW-0012">Acyltransferase</keyword>
<dbReference type="Proteomes" id="UP000067461">
    <property type="component" value="Chromosome"/>
</dbReference>
<evidence type="ECO:0000313" key="8">
    <source>
        <dbReference type="Proteomes" id="UP000067461"/>
    </source>
</evidence>
<dbReference type="InterPro" id="IPR007471">
    <property type="entry name" value="N-end_Aminoacyl_Trfase_N"/>
</dbReference>
<protein>
    <recommendedName>
        <fullName evidence="4">Aspartate/glutamate leucyltransferase</fullName>
        <ecNumber evidence="4">2.3.2.29</ecNumber>
    </recommendedName>
</protein>
<dbReference type="OrthoDB" id="9782022at2"/>
<dbReference type="InterPro" id="IPR030700">
    <property type="entry name" value="N-end_Aminoacyl_Trfase"/>
</dbReference>
<dbReference type="STRING" id="1458425.SRAA_0531"/>
<dbReference type="KEGG" id="cbaa:SRAA_0531"/>
<evidence type="ECO:0000256" key="3">
    <source>
        <dbReference type="ARBA" id="ARBA00023315"/>
    </source>
</evidence>
<dbReference type="NCBIfam" id="NF002346">
    <property type="entry name" value="PRK01305.2-3"/>
    <property type="match status" value="1"/>
</dbReference>
<gene>
    <name evidence="7" type="primary">ate1</name>
    <name evidence="4" type="synonym">bpt</name>
    <name evidence="7" type="ORF">SRAA_0531</name>
</gene>
<dbReference type="EC" id="2.3.2.29" evidence="4"/>
<comment type="catalytic activity">
    <reaction evidence="4">
        <text>N-terminal L-glutamyl-[protein] + L-leucyl-tRNA(Leu) = N-terminal L-leucyl-L-glutamyl-[protein] + tRNA(Leu) + H(+)</text>
        <dbReference type="Rhea" id="RHEA:50412"/>
        <dbReference type="Rhea" id="RHEA-COMP:9613"/>
        <dbReference type="Rhea" id="RHEA-COMP:9622"/>
        <dbReference type="Rhea" id="RHEA-COMP:12664"/>
        <dbReference type="Rhea" id="RHEA-COMP:12668"/>
        <dbReference type="ChEBI" id="CHEBI:15378"/>
        <dbReference type="ChEBI" id="CHEBI:64721"/>
        <dbReference type="ChEBI" id="CHEBI:78442"/>
        <dbReference type="ChEBI" id="CHEBI:78494"/>
        <dbReference type="ChEBI" id="CHEBI:133041"/>
        <dbReference type="EC" id="2.3.2.29"/>
    </reaction>
</comment>
<dbReference type="InterPro" id="IPR007472">
    <property type="entry name" value="N-end_Aminoacyl_Trfase_C"/>
</dbReference>
<dbReference type="NCBIfam" id="NF002342">
    <property type="entry name" value="PRK01305.1-3"/>
    <property type="match status" value="1"/>
</dbReference>
<dbReference type="EMBL" id="AP014568">
    <property type="protein sequence ID" value="BAO80385.1"/>
    <property type="molecule type" value="Genomic_DNA"/>
</dbReference>
<dbReference type="Pfam" id="PF04377">
    <property type="entry name" value="ATE_C"/>
    <property type="match status" value="1"/>
</dbReference>
<dbReference type="Pfam" id="PF04376">
    <property type="entry name" value="ATE_N"/>
    <property type="match status" value="1"/>
</dbReference>
<evidence type="ECO:0000256" key="2">
    <source>
        <dbReference type="ARBA" id="ARBA00022679"/>
    </source>
</evidence>
<keyword evidence="1 4" id="KW-0963">Cytoplasm</keyword>
<dbReference type="HOGENOM" id="CLU_077607_0_0_4"/>
<dbReference type="RefSeq" id="WP_045530769.1">
    <property type="nucleotide sequence ID" value="NZ_AP014568.1"/>
</dbReference>
<organism evidence="7 8">
    <name type="scientific">Serpentinimonas raichei</name>
    <dbReference type="NCBI Taxonomy" id="1458425"/>
    <lineage>
        <taxon>Bacteria</taxon>
        <taxon>Pseudomonadati</taxon>
        <taxon>Pseudomonadota</taxon>
        <taxon>Betaproteobacteria</taxon>
        <taxon>Burkholderiales</taxon>
        <taxon>Comamonadaceae</taxon>
        <taxon>Serpentinimonas</taxon>
    </lineage>
</organism>
<keyword evidence="2 4" id="KW-0808">Transferase</keyword>
<dbReference type="PANTHER" id="PTHR21367:SF1">
    <property type="entry name" value="ARGINYL-TRNA--PROTEIN TRANSFERASE 1"/>
    <property type="match status" value="1"/>
</dbReference>
<proteinExistence type="inferred from homology"/>
<dbReference type="GO" id="GO:0008914">
    <property type="term" value="F:leucyl-tRNA--protein transferase activity"/>
    <property type="evidence" value="ECO:0007669"/>
    <property type="project" value="UniProtKB-UniRule"/>
</dbReference>
<dbReference type="SUPFAM" id="SSF55729">
    <property type="entry name" value="Acyl-CoA N-acyltransferases (Nat)"/>
    <property type="match status" value="1"/>
</dbReference>
<evidence type="ECO:0000256" key="1">
    <source>
        <dbReference type="ARBA" id="ARBA00022490"/>
    </source>
</evidence>
<dbReference type="InterPro" id="IPR017138">
    <property type="entry name" value="Asp_Glu_LeuTrfase"/>
</dbReference>
<dbReference type="GO" id="GO:0004057">
    <property type="term" value="F:arginyl-tRNA--protein transferase activity"/>
    <property type="evidence" value="ECO:0007669"/>
    <property type="project" value="InterPro"/>
</dbReference>
<dbReference type="HAMAP" id="MF_00689">
    <property type="entry name" value="Bpt"/>
    <property type="match status" value="1"/>
</dbReference>
<accession>A0A060NHW7</accession>
<dbReference type="InterPro" id="IPR016181">
    <property type="entry name" value="Acyl_CoA_acyltransferase"/>
</dbReference>